<organism evidence="2 3">
    <name type="scientific">Streblomastix strix</name>
    <dbReference type="NCBI Taxonomy" id="222440"/>
    <lineage>
        <taxon>Eukaryota</taxon>
        <taxon>Metamonada</taxon>
        <taxon>Preaxostyla</taxon>
        <taxon>Oxymonadida</taxon>
        <taxon>Streblomastigidae</taxon>
        <taxon>Streblomastix</taxon>
    </lineage>
</organism>
<dbReference type="Proteomes" id="UP000324800">
    <property type="component" value="Unassembled WGS sequence"/>
</dbReference>
<gene>
    <name evidence="2" type="ORF">EZS28_049680</name>
</gene>
<dbReference type="AlphaFoldDB" id="A0A5J4TAD6"/>
<evidence type="ECO:0000313" key="2">
    <source>
        <dbReference type="EMBL" id="KAA6354793.1"/>
    </source>
</evidence>
<feature type="domain" description="Mos1 transposase HTH" evidence="1">
    <location>
        <begin position="29"/>
        <end position="68"/>
    </location>
</feature>
<evidence type="ECO:0000313" key="3">
    <source>
        <dbReference type="Proteomes" id="UP000324800"/>
    </source>
</evidence>
<comment type="caution">
    <text evidence="2">The sequence shown here is derived from an EMBL/GenBank/DDBJ whole genome shotgun (WGS) entry which is preliminary data.</text>
</comment>
<dbReference type="InterPro" id="IPR041426">
    <property type="entry name" value="Mos1_HTH"/>
</dbReference>
<reference evidence="2 3" key="1">
    <citation type="submission" date="2019-03" db="EMBL/GenBank/DDBJ databases">
        <title>Single cell metagenomics reveals metabolic interactions within the superorganism composed of flagellate Streblomastix strix and complex community of Bacteroidetes bacteria on its surface.</title>
        <authorList>
            <person name="Treitli S.C."/>
            <person name="Kolisko M."/>
            <person name="Husnik F."/>
            <person name="Keeling P."/>
            <person name="Hampl V."/>
        </authorList>
    </citation>
    <scope>NUCLEOTIDE SEQUENCE [LARGE SCALE GENOMIC DNA]</scope>
    <source>
        <strain evidence="2">ST1C</strain>
    </source>
</reference>
<feature type="non-terminal residue" evidence="2">
    <location>
        <position position="111"/>
    </location>
</feature>
<sequence length="111" mass="13228">MDREIEDEEISYVTLNRLDWARYHSIAEFMFSQQRNYNEVYDELRKVYGDIAPEKDTIRKWQRKFEEGFPLVSILDPSGRPKVSELKNTLEQILATNPYISLTRIAIELEI</sequence>
<dbReference type="InterPro" id="IPR052709">
    <property type="entry name" value="Transposase-MT_Hybrid"/>
</dbReference>
<protein>
    <recommendedName>
        <fullName evidence="1">Mos1 transposase HTH domain-containing protein</fullName>
    </recommendedName>
</protein>
<dbReference type="PANTHER" id="PTHR46060">
    <property type="entry name" value="MARINER MOS1 TRANSPOSASE-LIKE PROTEIN"/>
    <property type="match status" value="1"/>
</dbReference>
<dbReference type="PANTHER" id="PTHR46060:SF1">
    <property type="entry name" value="MARINER MOS1 TRANSPOSASE-LIKE PROTEIN"/>
    <property type="match status" value="1"/>
</dbReference>
<dbReference type="Gene3D" id="1.10.10.1450">
    <property type="match status" value="1"/>
</dbReference>
<dbReference type="EMBL" id="SNRW01035702">
    <property type="protein sequence ID" value="KAA6354793.1"/>
    <property type="molecule type" value="Genomic_DNA"/>
</dbReference>
<evidence type="ECO:0000259" key="1">
    <source>
        <dbReference type="Pfam" id="PF17906"/>
    </source>
</evidence>
<dbReference type="OrthoDB" id="10017160at2759"/>
<dbReference type="Pfam" id="PF17906">
    <property type="entry name" value="HTH_48"/>
    <property type="match status" value="1"/>
</dbReference>
<name>A0A5J4TAD6_9EUKA</name>
<accession>A0A5J4TAD6</accession>
<proteinExistence type="predicted"/>